<evidence type="ECO:0000256" key="3">
    <source>
        <dbReference type="ARBA" id="ARBA00022840"/>
    </source>
</evidence>
<dbReference type="InterPro" id="IPR003439">
    <property type="entry name" value="ABC_transporter-like_ATP-bd"/>
</dbReference>
<sequence length="272" mass="28344">MSPSPHRAAHPDPRAPGGATGAPALRATGLVKAYQRTPVLDGLDLEIPAGQFVAIMGPSGSGKSTLLHCLSGMDRPTSGTVELAHSGGVVDLTTLRGKRLADLRLKRMGFVFQQPHLLTTLCLLDNVVLPGFLAGTRPRQEVVERAEELMRAMGIADQADSGITEVSGGQLQRAGICRALINDPAVVFADEPTGALNSAAASQILDLLGKIHAGGTTLVVVTHDAHVAARAGRVLVLVDGAIEEDIALGDYDGARAAERLDAVSRALRRQAV</sequence>
<evidence type="ECO:0000256" key="2">
    <source>
        <dbReference type="ARBA" id="ARBA00022741"/>
    </source>
</evidence>
<reference evidence="6 7" key="1">
    <citation type="submission" date="2016-11" db="EMBL/GenBank/DDBJ databases">
        <authorList>
            <person name="Varghese N."/>
            <person name="Submissions S."/>
        </authorList>
    </citation>
    <scope>NUCLEOTIDE SEQUENCE [LARGE SCALE GENOMIC DNA]</scope>
    <source>
        <strain evidence="6 7">PA</strain>
    </source>
</reference>
<dbReference type="PANTHER" id="PTHR24220">
    <property type="entry name" value="IMPORT ATP-BINDING PROTEIN"/>
    <property type="match status" value="1"/>
</dbReference>
<keyword evidence="2" id="KW-0547">Nucleotide-binding</keyword>
<dbReference type="Pfam" id="PF00005">
    <property type="entry name" value="ABC_tran"/>
    <property type="match status" value="1"/>
</dbReference>
<dbReference type="InterPro" id="IPR017871">
    <property type="entry name" value="ABC_transporter-like_CS"/>
</dbReference>
<dbReference type="PROSITE" id="PS00211">
    <property type="entry name" value="ABC_TRANSPORTER_1"/>
    <property type="match status" value="1"/>
</dbReference>
<gene>
    <name evidence="6" type="ORF">SAMN05216246_10852</name>
</gene>
<dbReference type="SUPFAM" id="SSF52540">
    <property type="entry name" value="P-loop containing nucleoside triphosphate hydrolases"/>
    <property type="match status" value="1"/>
</dbReference>
<keyword evidence="1" id="KW-0813">Transport</keyword>
<organism evidence="6 7">
    <name type="scientific">Actinomyces denticolens</name>
    <dbReference type="NCBI Taxonomy" id="52767"/>
    <lineage>
        <taxon>Bacteria</taxon>
        <taxon>Bacillati</taxon>
        <taxon>Actinomycetota</taxon>
        <taxon>Actinomycetes</taxon>
        <taxon>Actinomycetales</taxon>
        <taxon>Actinomycetaceae</taxon>
        <taxon>Actinomyces</taxon>
    </lineage>
</organism>
<evidence type="ECO:0000259" key="5">
    <source>
        <dbReference type="PROSITE" id="PS50893"/>
    </source>
</evidence>
<comment type="caution">
    <text evidence="6">The sequence shown here is derived from an EMBL/GenBank/DDBJ whole genome shotgun (WGS) entry which is preliminary data.</text>
</comment>
<dbReference type="Proteomes" id="UP000184390">
    <property type="component" value="Unassembled WGS sequence"/>
</dbReference>
<dbReference type="CDD" id="cd03255">
    <property type="entry name" value="ABC_MJ0796_LolCDE_FtsE"/>
    <property type="match status" value="1"/>
</dbReference>
<protein>
    <submittedName>
        <fullName evidence="6">ABC transport system ATP-binding protein</fullName>
    </submittedName>
</protein>
<keyword evidence="3 6" id="KW-0067">ATP-binding</keyword>
<dbReference type="Gene3D" id="3.40.50.300">
    <property type="entry name" value="P-loop containing nucleotide triphosphate hydrolases"/>
    <property type="match status" value="1"/>
</dbReference>
<feature type="region of interest" description="Disordered" evidence="4">
    <location>
        <begin position="1"/>
        <end position="22"/>
    </location>
</feature>
<dbReference type="InterPro" id="IPR015854">
    <property type="entry name" value="ABC_transpr_LolD-like"/>
</dbReference>
<evidence type="ECO:0000256" key="1">
    <source>
        <dbReference type="ARBA" id="ARBA00022448"/>
    </source>
</evidence>
<accession>A0ABY1ICU5</accession>
<evidence type="ECO:0000313" key="6">
    <source>
        <dbReference type="EMBL" id="SHI98473.1"/>
    </source>
</evidence>
<evidence type="ECO:0000256" key="4">
    <source>
        <dbReference type="SAM" id="MobiDB-lite"/>
    </source>
</evidence>
<evidence type="ECO:0000313" key="7">
    <source>
        <dbReference type="Proteomes" id="UP000184390"/>
    </source>
</evidence>
<dbReference type="EMBL" id="FQYL01000008">
    <property type="protein sequence ID" value="SHI98473.1"/>
    <property type="molecule type" value="Genomic_DNA"/>
</dbReference>
<dbReference type="PANTHER" id="PTHR24220:SF685">
    <property type="entry name" value="ABC TRANSPORTER RELATED"/>
    <property type="match status" value="1"/>
</dbReference>
<dbReference type="PROSITE" id="PS50893">
    <property type="entry name" value="ABC_TRANSPORTER_2"/>
    <property type="match status" value="1"/>
</dbReference>
<dbReference type="RefSeq" id="WP_073453201.1">
    <property type="nucleotide sequence ID" value="NZ_FQYL01000008.1"/>
</dbReference>
<dbReference type="InterPro" id="IPR017911">
    <property type="entry name" value="MacB-like_ATP-bd"/>
</dbReference>
<name>A0ABY1ICU5_9ACTO</name>
<feature type="domain" description="ABC transporter" evidence="5">
    <location>
        <begin position="25"/>
        <end position="264"/>
    </location>
</feature>
<dbReference type="GO" id="GO:0005524">
    <property type="term" value="F:ATP binding"/>
    <property type="evidence" value="ECO:0007669"/>
    <property type="project" value="UniProtKB-KW"/>
</dbReference>
<dbReference type="SMART" id="SM00382">
    <property type="entry name" value="AAA"/>
    <property type="match status" value="1"/>
</dbReference>
<dbReference type="InterPro" id="IPR027417">
    <property type="entry name" value="P-loop_NTPase"/>
</dbReference>
<dbReference type="InterPro" id="IPR003593">
    <property type="entry name" value="AAA+_ATPase"/>
</dbReference>
<keyword evidence="7" id="KW-1185">Reference proteome</keyword>
<proteinExistence type="predicted"/>